<sequence>MFNLATKDVHCYWFDEHNAGLVASVFVSCVIDCLRKILSEKTLPIILCSDGCTSQNRNVVSANALLDLAMEYNVVITQKFLQKGYTQIECDSSHSAIECRLKNKDIYLPSQYATISKEARPKQPFMAKGLDTFLHALNKLASCINTAVNEGKNVTAANKRLISLAAKEIHKAGHIFGLLNPASIRSSPASNSELKEKILACLREEIAGVKNLVTANKPTYAQAAAVARGASAPTEPPSVSKPAIIITPAVEVKSRQDAVELFKKNINYRASNYAPAGSQPVSNSKLRVEFDNETQLKDTLTRPQGKSELKADQNAQHEILLSFIAGDYDIAFISEPYVGSGDQVKSVIGIDTYQFFTGSRIKACILAKPGCGSILGLRLLKTATPRRPPVTLNGDVTYTTDSQETAKALLDHFYPDDSPNTLPRHHELRSDMTKSPQSHYDPPFTQEVVLECLRQMNPKKAPGLDNLTSDICLQFATDYPRLLTDILNRCLALQHFPNQWKTAYVKIIPKPAKSVYSALGSFRPIGLIPEFGKLLEKLFIRRVTYHAQRNNLLNKFQFGFRKQSNT</sequence>
<evidence type="ECO:0000313" key="2">
    <source>
        <dbReference type="Proteomes" id="UP000691718"/>
    </source>
</evidence>
<dbReference type="Proteomes" id="UP000691718">
    <property type="component" value="Unassembled WGS sequence"/>
</dbReference>
<protein>
    <submittedName>
        <fullName evidence="1">(apollo) hypothetical protein</fullName>
    </submittedName>
</protein>
<keyword evidence="2" id="KW-1185">Reference proteome</keyword>
<organism evidence="1 2">
    <name type="scientific">Parnassius apollo</name>
    <name type="common">Apollo butterfly</name>
    <name type="synonym">Papilio apollo</name>
    <dbReference type="NCBI Taxonomy" id="110799"/>
    <lineage>
        <taxon>Eukaryota</taxon>
        <taxon>Metazoa</taxon>
        <taxon>Ecdysozoa</taxon>
        <taxon>Arthropoda</taxon>
        <taxon>Hexapoda</taxon>
        <taxon>Insecta</taxon>
        <taxon>Pterygota</taxon>
        <taxon>Neoptera</taxon>
        <taxon>Endopterygota</taxon>
        <taxon>Lepidoptera</taxon>
        <taxon>Glossata</taxon>
        <taxon>Ditrysia</taxon>
        <taxon>Papilionoidea</taxon>
        <taxon>Papilionidae</taxon>
        <taxon>Parnassiinae</taxon>
        <taxon>Parnassini</taxon>
        <taxon>Parnassius</taxon>
        <taxon>Parnassius</taxon>
    </lineage>
</organism>
<dbReference type="AlphaFoldDB" id="A0A8S3VZG1"/>
<dbReference type="OrthoDB" id="411871at2759"/>
<proteinExistence type="predicted"/>
<accession>A0A8S3VZG1</accession>
<dbReference type="PANTHER" id="PTHR19446">
    <property type="entry name" value="REVERSE TRANSCRIPTASES"/>
    <property type="match status" value="1"/>
</dbReference>
<reference evidence="1" key="1">
    <citation type="submission" date="2021-04" db="EMBL/GenBank/DDBJ databases">
        <authorList>
            <person name="Tunstrom K."/>
        </authorList>
    </citation>
    <scope>NUCLEOTIDE SEQUENCE</scope>
</reference>
<name>A0A8S3VZG1_PARAO</name>
<evidence type="ECO:0000313" key="1">
    <source>
        <dbReference type="EMBL" id="CAG4931340.1"/>
    </source>
</evidence>
<dbReference type="PROSITE" id="PS51257">
    <property type="entry name" value="PROKAR_LIPOPROTEIN"/>
    <property type="match status" value="1"/>
</dbReference>
<gene>
    <name evidence="1" type="ORF">PAPOLLO_LOCUS362</name>
</gene>
<dbReference type="EMBL" id="CAJQZP010000008">
    <property type="protein sequence ID" value="CAG4931340.1"/>
    <property type="molecule type" value="Genomic_DNA"/>
</dbReference>
<comment type="caution">
    <text evidence="1">The sequence shown here is derived from an EMBL/GenBank/DDBJ whole genome shotgun (WGS) entry which is preliminary data.</text>
</comment>